<comment type="caution">
    <text evidence="2">The sequence shown here is derived from an EMBL/GenBank/DDBJ whole genome shotgun (WGS) entry which is preliminary data.</text>
</comment>
<keyword evidence="3" id="KW-1185">Reference proteome</keyword>
<gene>
    <name evidence="2" type="ORF">C2846_15115</name>
</gene>
<dbReference type="EMBL" id="QJSA01000014">
    <property type="protein sequence ID" value="RHW20154.1"/>
    <property type="molecule type" value="Genomic_DNA"/>
</dbReference>
<protein>
    <recommendedName>
        <fullName evidence="4">C4-dicarboxylate ABC transporter substrate-binding protein</fullName>
    </recommendedName>
</protein>
<dbReference type="Pfam" id="PF16868">
    <property type="entry name" value="NMT1_3"/>
    <property type="match status" value="1"/>
</dbReference>
<dbReference type="OrthoDB" id="9776669at2"/>
<dbReference type="AlphaFoldDB" id="A0A396RUA2"/>
<proteinExistence type="predicted"/>
<reference evidence="2 3" key="1">
    <citation type="submission" date="2018-06" db="EMBL/GenBank/DDBJ databases">
        <title>Pseudomonas jilinensis sp. nov., isolated from the production water of Jilin Oilfield in China.</title>
        <authorList>
            <person name="Wang J."/>
        </authorList>
    </citation>
    <scope>NUCLEOTIDE SEQUENCE [LARGE SCALE GENOMIC DNA]</scope>
    <source>
        <strain evidence="2 3">JS15-10A1</strain>
    </source>
</reference>
<dbReference type="SUPFAM" id="SSF53850">
    <property type="entry name" value="Periplasmic binding protein-like II"/>
    <property type="match status" value="1"/>
</dbReference>
<keyword evidence="1" id="KW-0732">Signal</keyword>
<organism evidence="2 3">
    <name type="scientific">Pseudomonas jilinensis</name>
    <dbReference type="NCBI Taxonomy" id="2078689"/>
    <lineage>
        <taxon>Bacteria</taxon>
        <taxon>Pseudomonadati</taxon>
        <taxon>Pseudomonadota</taxon>
        <taxon>Gammaproteobacteria</taxon>
        <taxon>Pseudomonadales</taxon>
        <taxon>Pseudomonadaceae</taxon>
        <taxon>Pseudomonas</taxon>
    </lineage>
</organism>
<evidence type="ECO:0000256" key="1">
    <source>
        <dbReference type="SAM" id="SignalP"/>
    </source>
</evidence>
<accession>A0A396RUA2</accession>
<name>A0A396RUA2_9PSED</name>
<dbReference type="Gene3D" id="3.40.190.10">
    <property type="entry name" value="Periplasmic binding protein-like II"/>
    <property type="match status" value="2"/>
</dbReference>
<evidence type="ECO:0000313" key="2">
    <source>
        <dbReference type="EMBL" id="RHW20154.1"/>
    </source>
</evidence>
<feature type="signal peptide" evidence="1">
    <location>
        <begin position="1"/>
        <end position="30"/>
    </location>
</feature>
<dbReference type="RefSeq" id="WP_119701840.1">
    <property type="nucleotide sequence ID" value="NZ_QJSA01000014.1"/>
</dbReference>
<evidence type="ECO:0000313" key="3">
    <source>
        <dbReference type="Proteomes" id="UP000265745"/>
    </source>
</evidence>
<feature type="chain" id="PRO_5017401286" description="C4-dicarboxylate ABC transporter substrate-binding protein" evidence="1">
    <location>
        <begin position="31"/>
        <end position="401"/>
    </location>
</feature>
<sequence>MRIAPPKPRLAACLSLAGLLAFGSTSLAHAEAEAYDMPHLLVIGTPGTSSGSFASTNGWGPMLQQELGSNVRVVPEDSEIQRHRRLTERRDLLLSSVSAAELRFQIQGIGHYATMMPVPQRVIWHHNDTPWTFVVAGDSDLHSMDDLKRSGLRVAQGQFSIPMMTTVRDGLPAFLGMTPEESATHFNFIAASSYVENCRSVIEGRADVAYCASVSSVMAELEGAPGGIRWLAMDLDDEAGWQRFLEHSPMAVPGPITMGVASARGVDGLASNFLYAAPADLDEALAYTLARWFHQAFDRYKGSHPLSTRMSLEVFRDYLDRSPLPIHEGTVRYLKEIGAWTEEDDRWNQEAIEKMDSWISARQAALDEAKEKGIQPGRNNQAFMAIVEKHTHGLEGFRTRL</sequence>
<dbReference type="Proteomes" id="UP000265745">
    <property type="component" value="Unassembled WGS sequence"/>
</dbReference>
<dbReference type="InterPro" id="IPR011852">
    <property type="entry name" value="TRAP_TAXI"/>
</dbReference>
<evidence type="ECO:0008006" key="4">
    <source>
        <dbReference type="Google" id="ProtNLM"/>
    </source>
</evidence>